<dbReference type="Gene3D" id="3.40.630.10">
    <property type="entry name" value="Zn peptidases"/>
    <property type="match status" value="1"/>
</dbReference>
<evidence type="ECO:0000313" key="5">
    <source>
        <dbReference type="EMBL" id="MDM7885058.1"/>
    </source>
</evidence>
<sequence>MTDTDQHSSATDPALLDALREHVHGALPTTVADLSALVRLPSVSWSAFDPANVRASAEAVADLARSTGVFADDAVRIVRSAVEGETPTGADGTADEHAGVELGQPAVLAVRPARNGRPTVMLYAHHDVQPQGDDALWETPPFEPTLRGDRLYGRGASDDKAGVMTHVASLRALHAQFGDDLDLGVVLFVEGEEEFGSRSFRTFLREQKEHLSADVIVVADSDNWSVDVPSITVSLRGNVTFRLTLTTLEHASHSGMFGGAAPDAMIPMARLLASLHDDDGSVAVEGLTSYEADVPERSDAELVADAALVEGVRPVGTGPVLSRMWFQPSITVTGMDVPSVANASNTLLPTVSARVSVRIAPGQAATDAYAAVERHLRAHVPFGARLEITEVDTGDGFLVDTAGWAVQEARTAMHEGWGNAAVEQGIGGSIPFVSDLAAEFPEAQILVTGVEDPDTRAHSPNESQHLGVLHRAITSETILLARLATRA</sequence>
<dbReference type="InterPro" id="IPR011650">
    <property type="entry name" value="Peptidase_M20_dimer"/>
</dbReference>
<comment type="caution">
    <text evidence="5">The sequence shown here is derived from an EMBL/GenBank/DDBJ whole genome shotgun (WGS) entry which is preliminary data.</text>
</comment>
<evidence type="ECO:0000313" key="6">
    <source>
        <dbReference type="Proteomes" id="UP001237823"/>
    </source>
</evidence>
<evidence type="ECO:0000256" key="2">
    <source>
        <dbReference type="ARBA" id="ARBA00022723"/>
    </source>
</evidence>
<keyword evidence="1" id="KW-0645">Protease</keyword>
<organism evidence="5 6">
    <name type="scientific">Curtobacterium citri</name>
    <dbReference type="NCBI Taxonomy" id="3055139"/>
    <lineage>
        <taxon>Bacteria</taxon>
        <taxon>Bacillati</taxon>
        <taxon>Actinomycetota</taxon>
        <taxon>Actinomycetes</taxon>
        <taxon>Micrococcales</taxon>
        <taxon>Microbacteriaceae</taxon>
        <taxon>Curtobacterium</taxon>
    </lineage>
</organism>
<proteinExistence type="predicted"/>
<gene>
    <name evidence="5" type="ORF">QUG92_08070</name>
</gene>
<dbReference type="Pfam" id="PF01546">
    <property type="entry name" value="Peptidase_M20"/>
    <property type="match status" value="1"/>
</dbReference>
<name>A0ABT7T660_9MICO</name>
<dbReference type="EMBL" id="JAUCML010000004">
    <property type="protein sequence ID" value="MDM7885058.1"/>
    <property type="molecule type" value="Genomic_DNA"/>
</dbReference>
<dbReference type="NCBIfam" id="NF005914">
    <property type="entry name" value="PRK07907.1"/>
    <property type="match status" value="1"/>
</dbReference>
<dbReference type="Gene3D" id="3.30.70.360">
    <property type="match status" value="1"/>
</dbReference>
<dbReference type="Pfam" id="PF07687">
    <property type="entry name" value="M20_dimer"/>
    <property type="match status" value="1"/>
</dbReference>
<evidence type="ECO:0000259" key="4">
    <source>
        <dbReference type="Pfam" id="PF07687"/>
    </source>
</evidence>
<accession>A0ABT7T660</accession>
<reference evidence="5 6" key="1">
    <citation type="submission" date="2023-06" db="EMBL/GenBank/DDBJ databases">
        <authorList>
            <person name="Feng G."/>
            <person name="Li J."/>
            <person name="Zhu H."/>
        </authorList>
    </citation>
    <scope>NUCLEOTIDE SEQUENCE [LARGE SCALE GENOMIC DNA]</scope>
    <source>
        <strain evidence="5 6">RHCKG23</strain>
    </source>
</reference>
<protein>
    <submittedName>
        <fullName evidence="5">Dipeptidase</fullName>
    </submittedName>
</protein>
<dbReference type="PANTHER" id="PTHR43270">
    <property type="entry name" value="BETA-ALA-HIS DIPEPTIDASE"/>
    <property type="match status" value="1"/>
</dbReference>
<dbReference type="Proteomes" id="UP001237823">
    <property type="component" value="Unassembled WGS sequence"/>
</dbReference>
<dbReference type="InterPro" id="IPR051458">
    <property type="entry name" value="Cyt/Met_Dipeptidase"/>
</dbReference>
<evidence type="ECO:0000256" key="1">
    <source>
        <dbReference type="ARBA" id="ARBA00022670"/>
    </source>
</evidence>
<evidence type="ECO:0000256" key="3">
    <source>
        <dbReference type="ARBA" id="ARBA00022801"/>
    </source>
</evidence>
<dbReference type="InterPro" id="IPR002933">
    <property type="entry name" value="Peptidase_M20"/>
</dbReference>
<keyword evidence="6" id="KW-1185">Reference proteome</keyword>
<keyword evidence="3" id="KW-0378">Hydrolase</keyword>
<dbReference type="RefSeq" id="WP_289458653.1">
    <property type="nucleotide sequence ID" value="NZ_JAUCML010000004.1"/>
</dbReference>
<dbReference type="PANTHER" id="PTHR43270:SF12">
    <property type="entry name" value="SUCCINYL-DIAMINOPIMELATE DESUCCINYLASE"/>
    <property type="match status" value="1"/>
</dbReference>
<feature type="domain" description="Peptidase M20 dimerisation" evidence="4">
    <location>
        <begin position="234"/>
        <end position="381"/>
    </location>
</feature>
<dbReference type="SUPFAM" id="SSF53187">
    <property type="entry name" value="Zn-dependent exopeptidases"/>
    <property type="match status" value="1"/>
</dbReference>
<keyword evidence="2" id="KW-0479">Metal-binding</keyword>